<evidence type="ECO:0000259" key="7">
    <source>
        <dbReference type="Pfam" id="PF04116"/>
    </source>
</evidence>
<protein>
    <recommendedName>
        <fullName evidence="7">Fatty acid hydroxylase domain-containing protein</fullName>
    </recommendedName>
</protein>
<feature type="region of interest" description="Disordered" evidence="5">
    <location>
        <begin position="1"/>
        <end position="25"/>
    </location>
</feature>
<feature type="transmembrane region" description="Helical" evidence="6">
    <location>
        <begin position="50"/>
        <end position="70"/>
    </location>
</feature>
<keyword evidence="2 6" id="KW-0812">Transmembrane</keyword>
<dbReference type="Proteomes" id="UP001153636">
    <property type="component" value="Chromosome 11"/>
</dbReference>
<dbReference type="EMBL" id="OV651823">
    <property type="protein sequence ID" value="CAH1101255.1"/>
    <property type="molecule type" value="Genomic_DNA"/>
</dbReference>
<sequence>MSFADETSMAKMGAKKQKQKTTKNGGMFDPMSVTWLEKHDEFVSGIWRKIPYNVGQVIATVATFLVGISINGDWVNLFVHIRKQFGYNSPALSNRTSYLSGYTLEDLKLQNFLTFWIPSCIISYSIYFGVGGFLHWYYYVRQRDKPEEWKCQPKKWLSPELERHEIILGSITLLFNFTVTAILACYLSNGGWSMVYYKLDEYGWLWLILQFPVVYVILDYEIYWIHRIFHFPFLYKHFHKLHHKYKQPTAFSVTAIHPVESVTIQVLVVLILFVIPLHWFPFYAVAIYNYYHGIIDHSGINFKAYWWQPWQPDAIFHDNHHQYFHVNFGFNLSIWDKIYGTHRVKDRVYRENTFYGRGKLISELNEAELQEEIELRDHENPLAYRSNTNENELSAVELKKLKLKK</sequence>
<evidence type="ECO:0000256" key="2">
    <source>
        <dbReference type="ARBA" id="ARBA00022692"/>
    </source>
</evidence>
<feature type="transmembrane region" description="Helical" evidence="6">
    <location>
        <begin position="166"/>
        <end position="184"/>
    </location>
</feature>
<keyword evidence="9" id="KW-1185">Reference proteome</keyword>
<feature type="domain" description="Fatty acid hydroxylase" evidence="7">
    <location>
        <begin position="213"/>
        <end position="341"/>
    </location>
</feature>
<organism evidence="8 9">
    <name type="scientific">Psylliodes chrysocephalus</name>
    <dbReference type="NCBI Taxonomy" id="3402493"/>
    <lineage>
        <taxon>Eukaryota</taxon>
        <taxon>Metazoa</taxon>
        <taxon>Ecdysozoa</taxon>
        <taxon>Arthropoda</taxon>
        <taxon>Hexapoda</taxon>
        <taxon>Insecta</taxon>
        <taxon>Pterygota</taxon>
        <taxon>Neoptera</taxon>
        <taxon>Endopterygota</taxon>
        <taxon>Coleoptera</taxon>
        <taxon>Polyphaga</taxon>
        <taxon>Cucujiformia</taxon>
        <taxon>Chrysomeloidea</taxon>
        <taxon>Chrysomelidae</taxon>
        <taxon>Galerucinae</taxon>
        <taxon>Alticini</taxon>
        <taxon>Psylliodes</taxon>
    </lineage>
</organism>
<proteinExistence type="predicted"/>
<gene>
    <name evidence="8" type="ORF">PSYICH_LOCUS2670</name>
</gene>
<dbReference type="InterPro" id="IPR050307">
    <property type="entry name" value="Sterol_Desaturase_Related"/>
</dbReference>
<comment type="subcellular location">
    <subcellularLocation>
        <location evidence="1">Membrane</location>
    </subcellularLocation>
</comment>
<dbReference type="AlphaFoldDB" id="A0A9P0G8X7"/>
<dbReference type="GO" id="GO:0016491">
    <property type="term" value="F:oxidoreductase activity"/>
    <property type="evidence" value="ECO:0007669"/>
    <property type="project" value="InterPro"/>
</dbReference>
<keyword evidence="3 6" id="KW-1133">Transmembrane helix</keyword>
<evidence type="ECO:0000256" key="6">
    <source>
        <dbReference type="SAM" id="Phobius"/>
    </source>
</evidence>
<dbReference type="InterPro" id="IPR006694">
    <property type="entry name" value="Fatty_acid_hydroxylase"/>
</dbReference>
<dbReference type="GO" id="GO:0008610">
    <property type="term" value="P:lipid biosynthetic process"/>
    <property type="evidence" value="ECO:0007669"/>
    <property type="project" value="InterPro"/>
</dbReference>
<feature type="transmembrane region" description="Helical" evidence="6">
    <location>
        <begin position="204"/>
        <end position="225"/>
    </location>
</feature>
<evidence type="ECO:0000313" key="9">
    <source>
        <dbReference type="Proteomes" id="UP001153636"/>
    </source>
</evidence>
<evidence type="ECO:0000256" key="4">
    <source>
        <dbReference type="ARBA" id="ARBA00023136"/>
    </source>
</evidence>
<dbReference type="GO" id="GO:0016020">
    <property type="term" value="C:membrane"/>
    <property type="evidence" value="ECO:0007669"/>
    <property type="project" value="UniProtKB-SubCell"/>
</dbReference>
<dbReference type="Pfam" id="PF04116">
    <property type="entry name" value="FA_hydroxylase"/>
    <property type="match status" value="1"/>
</dbReference>
<keyword evidence="4 6" id="KW-0472">Membrane</keyword>
<name>A0A9P0G8X7_9CUCU</name>
<dbReference type="OrthoDB" id="408954at2759"/>
<reference evidence="8" key="1">
    <citation type="submission" date="2022-01" db="EMBL/GenBank/DDBJ databases">
        <authorList>
            <person name="King R."/>
        </authorList>
    </citation>
    <scope>NUCLEOTIDE SEQUENCE</scope>
</reference>
<evidence type="ECO:0000256" key="5">
    <source>
        <dbReference type="SAM" id="MobiDB-lite"/>
    </source>
</evidence>
<feature type="transmembrane region" description="Helical" evidence="6">
    <location>
        <begin position="266"/>
        <end position="291"/>
    </location>
</feature>
<evidence type="ECO:0000256" key="3">
    <source>
        <dbReference type="ARBA" id="ARBA00022989"/>
    </source>
</evidence>
<feature type="transmembrane region" description="Helical" evidence="6">
    <location>
        <begin position="115"/>
        <end position="140"/>
    </location>
</feature>
<evidence type="ECO:0000256" key="1">
    <source>
        <dbReference type="ARBA" id="ARBA00004370"/>
    </source>
</evidence>
<dbReference type="PANTHER" id="PTHR11863">
    <property type="entry name" value="STEROL DESATURASE"/>
    <property type="match status" value="1"/>
</dbReference>
<evidence type="ECO:0000313" key="8">
    <source>
        <dbReference type="EMBL" id="CAH1101255.1"/>
    </source>
</evidence>
<accession>A0A9P0G8X7</accession>
<dbReference type="GO" id="GO:0005506">
    <property type="term" value="F:iron ion binding"/>
    <property type="evidence" value="ECO:0007669"/>
    <property type="project" value="InterPro"/>
</dbReference>